<keyword evidence="8 15" id="KW-0547">Nucleotide-binding</keyword>
<protein>
    <recommendedName>
        <fullName evidence="2">non-specific serine/threonine protein kinase</fullName>
        <ecNumber evidence="2">2.7.11.1</ecNumber>
    </recommendedName>
</protein>
<evidence type="ECO:0000256" key="10">
    <source>
        <dbReference type="ARBA" id="ARBA00022837"/>
    </source>
</evidence>
<evidence type="ECO:0000256" key="12">
    <source>
        <dbReference type="ARBA" id="ARBA00024334"/>
    </source>
</evidence>
<evidence type="ECO:0000256" key="2">
    <source>
        <dbReference type="ARBA" id="ARBA00012513"/>
    </source>
</evidence>
<evidence type="ECO:0000256" key="5">
    <source>
        <dbReference type="ARBA" id="ARBA00022679"/>
    </source>
</evidence>
<comment type="catalytic activity">
    <reaction evidence="14">
        <text>L-seryl-[protein] + ATP = O-phospho-L-seryl-[protein] + ADP + H(+)</text>
        <dbReference type="Rhea" id="RHEA:17989"/>
        <dbReference type="Rhea" id="RHEA-COMP:9863"/>
        <dbReference type="Rhea" id="RHEA-COMP:11604"/>
        <dbReference type="ChEBI" id="CHEBI:15378"/>
        <dbReference type="ChEBI" id="CHEBI:29999"/>
        <dbReference type="ChEBI" id="CHEBI:30616"/>
        <dbReference type="ChEBI" id="CHEBI:83421"/>
        <dbReference type="ChEBI" id="CHEBI:456216"/>
        <dbReference type="EC" id="2.7.11.1"/>
    </reaction>
</comment>
<evidence type="ECO:0000313" key="18">
    <source>
        <dbReference type="Proteomes" id="UP000585474"/>
    </source>
</evidence>
<evidence type="ECO:0000256" key="9">
    <source>
        <dbReference type="ARBA" id="ARBA00022777"/>
    </source>
</evidence>
<evidence type="ECO:0000256" key="1">
    <source>
        <dbReference type="ARBA" id="ARBA00005354"/>
    </source>
</evidence>
<dbReference type="GO" id="GO:0004674">
    <property type="term" value="F:protein serine/threonine kinase activity"/>
    <property type="evidence" value="ECO:0007669"/>
    <property type="project" value="UniProtKB-KW"/>
</dbReference>
<evidence type="ECO:0000313" key="17">
    <source>
        <dbReference type="EMBL" id="GFZ00478.1"/>
    </source>
</evidence>
<dbReference type="InterPro" id="IPR000719">
    <property type="entry name" value="Prot_kinase_dom"/>
</dbReference>
<evidence type="ECO:0000256" key="3">
    <source>
        <dbReference type="ARBA" id="ARBA00022527"/>
    </source>
</evidence>
<dbReference type="InterPro" id="IPR050205">
    <property type="entry name" value="CDPK_Ser/Thr_kinases"/>
</dbReference>
<dbReference type="EC" id="2.7.11.1" evidence="2"/>
<dbReference type="InterPro" id="IPR011009">
    <property type="entry name" value="Kinase-like_dom_sf"/>
</dbReference>
<organism evidence="17 18">
    <name type="scientific">Actinidia rufa</name>
    <dbReference type="NCBI Taxonomy" id="165716"/>
    <lineage>
        <taxon>Eukaryota</taxon>
        <taxon>Viridiplantae</taxon>
        <taxon>Streptophyta</taxon>
        <taxon>Embryophyta</taxon>
        <taxon>Tracheophyta</taxon>
        <taxon>Spermatophyta</taxon>
        <taxon>Magnoliopsida</taxon>
        <taxon>eudicotyledons</taxon>
        <taxon>Gunneridae</taxon>
        <taxon>Pentapetalae</taxon>
        <taxon>asterids</taxon>
        <taxon>Ericales</taxon>
        <taxon>Actinidiaceae</taxon>
        <taxon>Actinidia</taxon>
    </lineage>
</organism>
<dbReference type="AlphaFoldDB" id="A0A7J0FRD5"/>
<evidence type="ECO:0000256" key="14">
    <source>
        <dbReference type="ARBA" id="ARBA00048679"/>
    </source>
</evidence>
<reference evidence="17 18" key="1">
    <citation type="submission" date="2019-07" db="EMBL/GenBank/DDBJ databases">
        <title>De Novo Assembly of kiwifruit Actinidia rufa.</title>
        <authorList>
            <person name="Sugita-Konishi S."/>
            <person name="Sato K."/>
            <person name="Mori E."/>
            <person name="Abe Y."/>
            <person name="Kisaki G."/>
            <person name="Hamano K."/>
            <person name="Suezawa K."/>
            <person name="Otani M."/>
            <person name="Fukuda T."/>
            <person name="Manabe T."/>
            <person name="Gomi K."/>
            <person name="Tabuchi M."/>
            <person name="Akimitsu K."/>
            <person name="Kataoka I."/>
        </authorList>
    </citation>
    <scope>NUCLEOTIDE SEQUENCE [LARGE SCALE GENOMIC DNA]</scope>
    <source>
        <strain evidence="18">cv. Fuchu</strain>
    </source>
</reference>
<name>A0A7J0FRD5_9ERIC</name>
<evidence type="ECO:0000256" key="7">
    <source>
        <dbReference type="ARBA" id="ARBA00022737"/>
    </source>
</evidence>
<keyword evidence="7" id="KW-0677">Repeat</keyword>
<dbReference type="EMBL" id="BJWL01000014">
    <property type="protein sequence ID" value="GFZ00478.1"/>
    <property type="molecule type" value="Genomic_DNA"/>
</dbReference>
<comment type="similarity">
    <text evidence="12">Belongs to the protein kinase superfamily. Ser/Thr protein kinase family. CDPK subfamily.</text>
</comment>
<dbReference type="InterPro" id="IPR017441">
    <property type="entry name" value="Protein_kinase_ATP_BS"/>
</dbReference>
<sequence>MRHGADNQAIYVLGYKTANVRDLYTLGHKLGQGQFGTTYLCTEVSTGVEYACKSISKRKLISKEDVENVRKEIQIMHHLAGHKNIVTIRGAYEDSLYVHIVMELCGGDNCLTRSFGGDVTVRERLLN</sequence>
<dbReference type="Pfam" id="PF00069">
    <property type="entry name" value="Pkinase"/>
    <property type="match status" value="1"/>
</dbReference>
<dbReference type="Gene3D" id="3.30.200.20">
    <property type="entry name" value="Phosphorylase Kinase, domain 1"/>
    <property type="match status" value="1"/>
</dbReference>
<dbReference type="GO" id="GO:0005524">
    <property type="term" value="F:ATP binding"/>
    <property type="evidence" value="ECO:0007669"/>
    <property type="project" value="UniProtKB-UniRule"/>
</dbReference>
<evidence type="ECO:0000256" key="11">
    <source>
        <dbReference type="ARBA" id="ARBA00022840"/>
    </source>
</evidence>
<comment type="catalytic activity">
    <reaction evidence="13">
        <text>L-threonyl-[protein] + ATP = O-phospho-L-threonyl-[protein] + ADP + H(+)</text>
        <dbReference type="Rhea" id="RHEA:46608"/>
        <dbReference type="Rhea" id="RHEA-COMP:11060"/>
        <dbReference type="Rhea" id="RHEA-COMP:11605"/>
        <dbReference type="ChEBI" id="CHEBI:15378"/>
        <dbReference type="ChEBI" id="CHEBI:30013"/>
        <dbReference type="ChEBI" id="CHEBI:30616"/>
        <dbReference type="ChEBI" id="CHEBI:61977"/>
        <dbReference type="ChEBI" id="CHEBI:456216"/>
        <dbReference type="EC" id="2.7.11.1"/>
    </reaction>
</comment>
<dbReference type="PROSITE" id="PS50011">
    <property type="entry name" value="PROTEIN_KINASE_DOM"/>
    <property type="match status" value="1"/>
</dbReference>
<evidence type="ECO:0000256" key="4">
    <source>
        <dbReference type="ARBA" id="ARBA00022553"/>
    </source>
</evidence>
<keyword evidence="10" id="KW-0106">Calcium</keyword>
<evidence type="ECO:0000256" key="6">
    <source>
        <dbReference type="ARBA" id="ARBA00022723"/>
    </source>
</evidence>
<keyword evidence="4" id="KW-0597">Phosphoprotein</keyword>
<dbReference type="PANTHER" id="PTHR24349">
    <property type="entry name" value="SERINE/THREONINE-PROTEIN KINASE"/>
    <property type="match status" value="1"/>
</dbReference>
<evidence type="ECO:0000256" key="8">
    <source>
        <dbReference type="ARBA" id="ARBA00022741"/>
    </source>
</evidence>
<evidence type="ECO:0000256" key="13">
    <source>
        <dbReference type="ARBA" id="ARBA00047899"/>
    </source>
</evidence>
<keyword evidence="11 15" id="KW-0067">ATP-binding</keyword>
<gene>
    <name evidence="17" type="ORF">Acr_14g0001130</name>
</gene>
<accession>A0A7J0FRD5</accession>
<keyword evidence="18" id="KW-1185">Reference proteome</keyword>
<keyword evidence="6" id="KW-0479">Metal-binding</keyword>
<dbReference type="OrthoDB" id="40902at2759"/>
<dbReference type="Proteomes" id="UP000585474">
    <property type="component" value="Unassembled WGS sequence"/>
</dbReference>
<feature type="binding site" evidence="15">
    <location>
        <position position="53"/>
    </location>
    <ligand>
        <name>ATP</name>
        <dbReference type="ChEBI" id="CHEBI:30616"/>
    </ligand>
</feature>
<dbReference type="FunFam" id="3.30.200.20:FF:000004">
    <property type="entry name" value="Calcium-dependent protein kinase 1"/>
    <property type="match status" value="1"/>
</dbReference>
<keyword evidence="9 17" id="KW-0418">Kinase</keyword>
<keyword evidence="3" id="KW-0723">Serine/threonine-protein kinase</keyword>
<evidence type="ECO:0000256" key="15">
    <source>
        <dbReference type="PROSITE-ProRule" id="PRU10141"/>
    </source>
</evidence>
<proteinExistence type="inferred from homology"/>
<comment type="caution">
    <text evidence="17">The sequence shown here is derived from an EMBL/GenBank/DDBJ whole genome shotgun (WGS) entry which is preliminary data.</text>
</comment>
<evidence type="ECO:0000259" key="16">
    <source>
        <dbReference type="PROSITE" id="PS50011"/>
    </source>
</evidence>
<dbReference type="PROSITE" id="PS00107">
    <property type="entry name" value="PROTEIN_KINASE_ATP"/>
    <property type="match status" value="1"/>
</dbReference>
<keyword evidence="5" id="KW-0808">Transferase</keyword>
<dbReference type="SUPFAM" id="SSF56112">
    <property type="entry name" value="Protein kinase-like (PK-like)"/>
    <property type="match status" value="1"/>
</dbReference>
<dbReference type="GO" id="GO:0046872">
    <property type="term" value="F:metal ion binding"/>
    <property type="evidence" value="ECO:0007669"/>
    <property type="project" value="UniProtKB-KW"/>
</dbReference>
<comment type="similarity">
    <text evidence="1">Belongs to the protein kinase superfamily. CAMK Ser/Thr protein kinase family. CaMK subfamily.</text>
</comment>
<feature type="domain" description="Protein kinase" evidence="16">
    <location>
        <begin position="24"/>
        <end position="127"/>
    </location>
</feature>